<sequence>MPEILEVERYRRSAEPVVGRVIDEVHAPDTWFVKRGDPDELRAVLPGHRVTGLRRIGKLLLVDTDGPVLGLRFGMTGRLIVDGDASIDQLEYSSGRDLPEWHRFGLGFSPSGSLAISDPRRLGGVELDPDESRLGVDALDASVDELGAALAGSRAAVKARLMDQAHVAGLGNLLTDETLWRAGIDPARPASAVEGDDLAALHAAMHEVLSELGERGGSHTGDLHLERTAGGRCPRDGAELVRRTIGGRTTWSCPAHQV</sequence>
<evidence type="ECO:0000256" key="2">
    <source>
        <dbReference type="ARBA" id="ARBA00009409"/>
    </source>
</evidence>
<dbReference type="EMBL" id="CP045851">
    <property type="protein sequence ID" value="QGG95071.1"/>
    <property type="molecule type" value="Genomic_DNA"/>
</dbReference>
<dbReference type="Gene3D" id="3.20.190.10">
    <property type="entry name" value="MutM-like, N-terminal"/>
    <property type="match status" value="1"/>
</dbReference>
<dbReference type="Gene3D" id="1.10.8.50">
    <property type="match status" value="1"/>
</dbReference>
<dbReference type="GO" id="GO:0006284">
    <property type="term" value="P:base-excision repair"/>
    <property type="evidence" value="ECO:0007669"/>
    <property type="project" value="InterPro"/>
</dbReference>
<keyword evidence="12" id="KW-1185">Reference proteome</keyword>
<evidence type="ECO:0000256" key="3">
    <source>
        <dbReference type="ARBA" id="ARBA00022763"/>
    </source>
</evidence>
<dbReference type="GO" id="GO:0034039">
    <property type="term" value="F:8-oxo-7,8-dihydroguanine DNA N-glycosylase activity"/>
    <property type="evidence" value="ECO:0007669"/>
    <property type="project" value="TreeGrafter"/>
</dbReference>
<evidence type="ECO:0000256" key="6">
    <source>
        <dbReference type="ARBA" id="ARBA00023204"/>
    </source>
</evidence>
<dbReference type="SMART" id="SM01232">
    <property type="entry name" value="H2TH"/>
    <property type="match status" value="1"/>
</dbReference>
<dbReference type="Pfam" id="PF06831">
    <property type="entry name" value="H2TH"/>
    <property type="match status" value="1"/>
</dbReference>
<evidence type="ECO:0000313" key="11">
    <source>
        <dbReference type="EMBL" id="QGG95071.1"/>
    </source>
</evidence>
<dbReference type="PANTHER" id="PTHR22993">
    <property type="entry name" value="FORMAMIDOPYRIMIDINE-DNA GLYCOSYLASE"/>
    <property type="match status" value="1"/>
</dbReference>
<dbReference type="KEGG" id="atq:GH723_08100"/>
<evidence type="ECO:0000256" key="5">
    <source>
        <dbReference type="ARBA" id="ARBA00023125"/>
    </source>
</evidence>
<dbReference type="Pfam" id="PF01149">
    <property type="entry name" value="Fapy_DNA_glyco"/>
    <property type="match status" value="1"/>
</dbReference>
<dbReference type="InterPro" id="IPR010979">
    <property type="entry name" value="Ribosomal_uS13-like_H2TH"/>
</dbReference>
<evidence type="ECO:0000259" key="10">
    <source>
        <dbReference type="PROSITE" id="PS51068"/>
    </source>
</evidence>
<dbReference type="InterPro" id="IPR035937">
    <property type="entry name" value="FPG_N"/>
</dbReference>
<dbReference type="GO" id="GO:0003684">
    <property type="term" value="F:damaged DNA binding"/>
    <property type="evidence" value="ECO:0007669"/>
    <property type="project" value="InterPro"/>
</dbReference>
<evidence type="ECO:0000256" key="9">
    <source>
        <dbReference type="ARBA" id="ARBA00023295"/>
    </source>
</evidence>
<dbReference type="RefSeq" id="WP_153759179.1">
    <property type="nucleotide sequence ID" value="NZ_CP045851.1"/>
</dbReference>
<comment type="catalytic activity">
    <reaction evidence="1">
        <text>Hydrolysis of DNA containing ring-opened 7-methylguanine residues, releasing 2,6-diamino-4-hydroxy-5-(N-methyl)formamidopyrimidine.</text>
        <dbReference type="EC" id="3.2.2.23"/>
    </reaction>
</comment>
<keyword evidence="6" id="KW-0234">DNA repair</keyword>
<dbReference type="PANTHER" id="PTHR22993:SF9">
    <property type="entry name" value="FORMAMIDOPYRIMIDINE-DNA GLYCOSYLASE"/>
    <property type="match status" value="1"/>
</dbReference>
<keyword evidence="8" id="KW-0511">Multifunctional enzyme</keyword>
<evidence type="ECO:0000256" key="4">
    <source>
        <dbReference type="ARBA" id="ARBA00022801"/>
    </source>
</evidence>
<keyword evidence="9" id="KW-0326">Glycosidase</keyword>
<dbReference type="GO" id="GO:0003906">
    <property type="term" value="F:DNA-(apurinic or apyrimidinic site) endonuclease activity"/>
    <property type="evidence" value="ECO:0007669"/>
    <property type="project" value="InterPro"/>
</dbReference>
<evidence type="ECO:0000313" key="12">
    <source>
        <dbReference type="Proteomes" id="UP000334019"/>
    </source>
</evidence>
<gene>
    <name evidence="11" type="ORF">GH723_08100</name>
</gene>
<evidence type="ECO:0000256" key="1">
    <source>
        <dbReference type="ARBA" id="ARBA00001668"/>
    </source>
</evidence>
<dbReference type="PROSITE" id="PS51068">
    <property type="entry name" value="FPG_CAT"/>
    <property type="match status" value="1"/>
</dbReference>
<dbReference type="SMART" id="SM00898">
    <property type="entry name" value="Fapy_DNA_glyco"/>
    <property type="match status" value="1"/>
</dbReference>
<protein>
    <submittedName>
        <fullName evidence="11">Formamidopyrimidine-DNA glycosylase</fullName>
    </submittedName>
</protein>
<dbReference type="InterPro" id="IPR015886">
    <property type="entry name" value="H2TH_FPG"/>
</dbReference>
<evidence type="ECO:0000256" key="7">
    <source>
        <dbReference type="ARBA" id="ARBA00023239"/>
    </source>
</evidence>
<dbReference type="Proteomes" id="UP000334019">
    <property type="component" value="Chromosome"/>
</dbReference>
<evidence type="ECO:0000256" key="8">
    <source>
        <dbReference type="ARBA" id="ARBA00023268"/>
    </source>
</evidence>
<proteinExistence type="inferred from homology"/>
<dbReference type="InterPro" id="IPR012319">
    <property type="entry name" value="FPG_cat"/>
</dbReference>
<keyword evidence="5" id="KW-0238">DNA-binding</keyword>
<accession>A0A5Q2RKG9</accession>
<dbReference type="AlphaFoldDB" id="A0A5Q2RKG9"/>
<dbReference type="SUPFAM" id="SSF81624">
    <property type="entry name" value="N-terminal domain of MutM-like DNA repair proteins"/>
    <property type="match status" value="1"/>
</dbReference>
<name>A0A5Q2RKG9_9ACTN</name>
<comment type="similarity">
    <text evidence="2">Belongs to the FPG family.</text>
</comment>
<reference evidence="11 12" key="1">
    <citation type="submission" date="2019-11" db="EMBL/GenBank/DDBJ databases">
        <authorList>
            <person name="He Y."/>
        </authorList>
    </citation>
    <scope>NUCLEOTIDE SEQUENCE [LARGE SCALE GENOMIC DNA]</scope>
    <source>
        <strain evidence="11 12">SCSIO 58843</strain>
    </source>
</reference>
<keyword evidence="7" id="KW-0456">Lyase</keyword>
<keyword evidence="4" id="KW-0378">Hydrolase</keyword>
<dbReference type="GO" id="GO:0008270">
    <property type="term" value="F:zinc ion binding"/>
    <property type="evidence" value="ECO:0007669"/>
    <property type="project" value="InterPro"/>
</dbReference>
<organism evidence="11 12">
    <name type="scientific">Actinomarinicola tropica</name>
    <dbReference type="NCBI Taxonomy" id="2789776"/>
    <lineage>
        <taxon>Bacteria</taxon>
        <taxon>Bacillati</taxon>
        <taxon>Actinomycetota</taxon>
        <taxon>Acidimicrobiia</taxon>
        <taxon>Acidimicrobiales</taxon>
        <taxon>Iamiaceae</taxon>
        <taxon>Actinomarinicola</taxon>
    </lineage>
</organism>
<feature type="domain" description="Formamidopyrimidine-DNA glycosylase catalytic" evidence="10">
    <location>
        <begin position="2"/>
        <end position="123"/>
    </location>
</feature>
<keyword evidence="3" id="KW-0227">DNA damage</keyword>
<dbReference type="GO" id="GO:0016829">
    <property type="term" value="F:lyase activity"/>
    <property type="evidence" value="ECO:0007669"/>
    <property type="project" value="UniProtKB-KW"/>
</dbReference>
<dbReference type="SUPFAM" id="SSF46946">
    <property type="entry name" value="S13-like H2TH domain"/>
    <property type="match status" value="1"/>
</dbReference>